<sequence>MRLLLVKVITFFVFFATNLQAQQAPQLALGKPVKDTLALKLDSSKTQVKEFGNQSIQKYKEQKEFQYGDDEPKGLSWWDRFWRNFWDWINRLFGQRESTSSGPSMWPSILKYGAMAICIVLVVFIIFKLAGVDFKWFAGKSKAVDVPYDESLENIHEISFEDEISNTLQKGNYRLAVRLLYLQTLKHLSDREIIDWQPNKTNVAYVREMQGEKGEEAFANLTYQFEYIWYGDFPVDRTAFAQIQQSFQQFNGVWR</sequence>
<evidence type="ECO:0000313" key="4">
    <source>
        <dbReference type="EMBL" id="SOD20221.1"/>
    </source>
</evidence>
<feature type="chain" id="PRO_5012786832" description="Protein-glutamine gamma-glutamyltransferase-like C-terminal domain-containing protein" evidence="2">
    <location>
        <begin position="22"/>
        <end position="255"/>
    </location>
</feature>
<dbReference type="InterPro" id="IPR025403">
    <property type="entry name" value="TgpA-like_C"/>
</dbReference>
<dbReference type="OrthoDB" id="5491447at2"/>
<feature type="signal peptide" evidence="2">
    <location>
        <begin position="1"/>
        <end position="21"/>
    </location>
</feature>
<evidence type="ECO:0000256" key="1">
    <source>
        <dbReference type="SAM" id="Phobius"/>
    </source>
</evidence>
<dbReference type="RefSeq" id="WP_097133690.1">
    <property type="nucleotide sequence ID" value="NZ_OCMT01000004.1"/>
</dbReference>
<evidence type="ECO:0000259" key="3">
    <source>
        <dbReference type="Pfam" id="PF13559"/>
    </source>
</evidence>
<keyword evidence="1" id="KW-0812">Transmembrane</keyword>
<dbReference type="EMBL" id="OCMT01000004">
    <property type="protein sequence ID" value="SOD20221.1"/>
    <property type="molecule type" value="Genomic_DNA"/>
</dbReference>
<evidence type="ECO:0000256" key="2">
    <source>
        <dbReference type="SAM" id="SignalP"/>
    </source>
</evidence>
<feature type="domain" description="Protein-glutamine gamma-glutamyltransferase-like C-terminal" evidence="3">
    <location>
        <begin position="180"/>
        <end position="246"/>
    </location>
</feature>
<dbReference type="Pfam" id="PF13559">
    <property type="entry name" value="DUF4129"/>
    <property type="match status" value="1"/>
</dbReference>
<keyword evidence="1" id="KW-1133">Transmembrane helix</keyword>
<organism evidence="4 5">
    <name type="scientific">Pedobacter xixiisoli</name>
    <dbReference type="NCBI Taxonomy" id="1476464"/>
    <lineage>
        <taxon>Bacteria</taxon>
        <taxon>Pseudomonadati</taxon>
        <taxon>Bacteroidota</taxon>
        <taxon>Sphingobacteriia</taxon>
        <taxon>Sphingobacteriales</taxon>
        <taxon>Sphingobacteriaceae</taxon>
        <taxon>Pedobacter</taxon>
    </lineage>
</organism>
<keyword evidence="2" id="KW-0732">Signal</keyword>
<keyword evidence="5" id="KW-1185">Reference proteome</keyword>
<proteinExistence type="predicted"/>
<dbReference type="AlphaFoldDB" id="A0A286AEA3"/>
<feature type="transmembrane region" description="Helical" evidence="1">
    <location>
        <begin position="109"/>
        <end position="130"/>
    </location>
</feature>
<gene>
    <name evidence="4" type="ORF">SAMN06297358_3934</name>
</gene>
<reference evidence="5" key="1">
    <citation type="submission" date="2017-09" db="EMBL/GenBank/DDBJ databases">
        <authorList>
            <person name="Varghese N."/>
            <person name="Submissions S."/>
        </authorList>
    </citation>
    <scope>NUCLEOTIDE SEQUENCE [LARGE SCALE GENOMIC DNA]</scope>
    <source>
        <strain evidence="5">CGMCC 1.12803</strain>
    </source>
</reference>
<accession>A0A286AEA3</accession>
<dbReference type="Proteomes" id="UP000219281">
    <property type="component" value="Unassembled WGS sequence"/>
</dbReference>
<name>A0A286AEA3_9SPHI</name>
<protein>
    <recommendedName>
        <fullName evidence="3">Protein-glutamine gamma-glutamyltransferase-like C-terminal domain-containing protein</fullName>
    </recommendedName>
</protein>
<evidence type="ECO:0000313" key="5">
    <source>
        <dbReference type="Proteomes" id="UP000219281"/>
    </source>
</evidence>
<keyword evidence="1" id="KW-0472">Membrane</keyword>